<accession>A0A0E9T5Y6</accession>
<dbReference type="EMBL" id="GBXM01060489">
    <property type="protein sequence ID" value="JAH48088.1"/>
    <property type="molecule type" value="Transcribed_RNA"/>
</dbReference>
<protein>
    <submittedName>
        <fullName evidence="1">Uncharacterized protein</fullName>
    </submittedName>
</protein>
<evidence type="ECO:0000313" key="1">
    <source>
        <dbReference type="EMBL" id="JAH48088.1"/>
    </source>
</evidence>
<sequence length="53" mass="5859">MHCLQTRILERDACALGYVAAACTQYTCSKVTLFLGGGTWVREARVTLLLIKL</sequence>
<reference evidence="1" key="1">
    <citation type="submission" date="2014-11" db="EMBL/GenBank/DDBJ databases">
        <authorList>
            <person name="Amaro Gonzalez C."/>
        </authorList>
    </citation>
    <scope>NUCLEOTIDE SEQUENCE</scope>
</reference>
<dbReference type="PROSITE" id="PS51257">
    <property type="entry name" value="PROKAR_LIPOPROTEIN"/>
    <property type="match status" value="1"/>
</dbReference>
<name>A0A0E9T5Y6_ANGAN</name>
<dbReference type="AlphaFoldDB" id="A0A0E9T5Y6"/>
<proteinExistence type="predicted"/>
<reference evidence="1" key="2">
    <citation type="journal article" date="2015" name="Fish Shellfish Immunol.">
        <title>Early steps in the European eel (Anguilla anguilla)-Vibrio vulnificus interaction in the gills: Role of the RtxA13 toxin.</title>
        <authorList>
            <person name="Callol A."/>
            <person name="Pajuelo D."/>
            <person name="Ebbesson L."/>
            <person name="Teles M."/>
            <person name="MacKenzie S."/>
            <person name="Amaro C."/>
        </authorList>
    </citation>
    <scope>NUCLEOTIDE SEQUENCE</scope>
</reference>
<organism evidence="1">
    <name type="scientific">Anguilla anguilla</name>
    <name type="common">European freshwater eel</name>
    <name type="synonym">Muraena anguilla</name>
    <dbReference type="NCBI Taxonomy" id="7936"/>
    <lineage>
        <taxon>Eukaryota</taxon>
        <taxon>Metazoa</taxon>
        <taxon>Chordata</taxon>
        <taxon>Craniata</taxon>
        <taxon>Vertebrata</taxon>
        <taxon>Euteleostomi</taxon>
        <taxon>Actinopterygii</taxon>
        <taxon>Neopterygii</taxon>
        <taxon>Teleostei</taxon>
        <taxon>Anguilliformes</taxon>
        <taxon>Anguillidae</taxon>
        <taxon>Anguilla</taxon>
    </lineage>
</organism>